<organism evidence="1">
    <name type="scientific">hydrocarbon metagenome</name>
    <dbReference type="NCBI Taxonomy" id="938273"/>
    <lineage>
        <taxon>unclassified sequences</taxon>
        <taxon>metagenomes</taxon>
        <taxon>ecological metagenomes</taxon>
    </lineage>
</organism>
<comment type="caution">
    <text evidence="1">The sequence shown here is derived from an EMBL/GenBank/DDBJ whole genome shotgun (WGS) entry which is preliminary data.</text>
</comment>
<dbReference type="AlphaFoldDB" id="A0A0W8FNP6"/>
<gene>
    <name evidence="1" type="ORF">ASZ90_007848</name>
</gene>
<sequence length="61" mass="7122">MPVDSRWPMISIFCLLFGSVRTANCVLNSKYFPGLRMELGIEAKEIFFDPIIFYLLFKGER</sequence>
<evidence type="ECO:0000313" key="1">
    <source>
        <dbReference type="EMBL" id="KUG22369.1"/>
    </source>
</evidence>
<accession>A0A0W8FNP6</accession>
<dbReference type="EMBL" id="LNQE01000973">
    <property type="protein sequence ID" value="KUG22369.1"/>
    <property type="molecule type" value="Genomic_DNA"/>
</dbReference>
<protein>
    <submittedName>
        <fullName evidence="1">Uncharacterized protein</fullName>
    </submittedName>
</protein>
<reference evidence="1" key="1">
    <citation type="journal article" date="2015" name="Proc. Natl. Acad. Sci. U.S.A.">
        <title>Networks of energetic and metabolic interactions define dynamics in microbial communities.</title>
        <authorList>
            <person name="Embree M."/>
            <person name="Liu J.K."/>
            <person name="Al-Bassam M.M."/>
            <person name="Zengler K."/>
        </authorList>
    </citation>
    <scope>NUCLEOTIDE SEQUENCE</scope>
</reference>
<proteinExistence type="predicted"/>
<name>A0A0W8FNP6_9ZZZZ</name>